<protein>
    <recommendedName>
        <fullName evidence="1">DUF4218 domain-containing protein</fullName>
    </recommendedName>
</protein>
<reference evidence="2" key="1">
    <citation type="submission" date="2020-07" db="EMBL/GenBank/DDBJ databases">
        <authorList>
            <person name="Lin J."/>
        </authorList>
    </citation>
    <scope>NUCLEOTIDE SEQUENCE</scope>
</reference>
<evidence type="ECO:0000313" key="2">
    <source>
        <dbReference type="EMBL" id="CAD1829446.1"/>
    </source>
</evidence>
<dbReference type="PANTHER" id="PTHR48258">
    <property type="entry name" value="DUF4218 DOMAIN-CONTAINING PROTEIN-RELATED"/>
    <property type="match status" value="1"/>
</dbReference>
<dbReference type="InterPro" id="IPR025452">
    <property type="entry name" value="DUF4218"/>
</dbReference>
<proteinExistence type="predicted"/>
<dbReference type="AlphaFoldDB" id="A0A6V7PFZ5"/>
<feature type="domain" description="DUF4218" evidence="1">
    <location>
        <begin position="106"/>
        <end position="169"/>
    </location>
</feature>
<dbReference type="Pfam" id="PF13960">
    <property type="entry name" value="DUF4218"/>
    <property type="match status" value="1"/>
</dbReference>
<gene>
    <name evidence="2" type="ORF">CB5_LOCUS12657</name>
</gene>
<accession>A0A6V7PFZ5</accession>
<sequence length="169" mass="19453">MQLMGIRESLHLRQNGSKTIVPLACFALSREEKSIFLKLLKSIKVPDGYAANISRCVRLKDRKIIGLKSHDNHILMQQLLPFALRSVLPKNVSCAFMELSGFFRDLCSKSLKGKELQILDSRIVLTLCKLERIFPPAFFDIMVHLPIHLAYEARIAGPVQYRWMYPIER</sequence>
<dbReference type="PANTHER" id="PTHR48258:SF3">
    <property type="entry name" value="FK506-BINDING PROTEIN 4-LIKE ISOFORM X1"/>
    <property type="match status" value="1"/>
</dbReference>
<evidence type="ECO:0000259" key="1">
    <source>
        <dbReference type="Pfam" id="PF13960"/>
    </source>
</evidence>
<name>A0A6V7PFZ5_ANACO</name>
<organism evidence="2">
    <name type="scientific">Ananas comosus var. bracteatus</name>
    <name type="common">red pineapple</name>
    <dbReference type="NCBI Taxonomy" id="296719"/>
    <lineage>
        <taxon>Eukaryota</taxon>
        <taxon>Viridiplantae</taxon>
        <taxon>Streptophyta</taxon>
        <taxon>Embryophyta</taxon>
        <taxon>Tracheophyta</taxon>
        <taxon>Spermatophyta</taxon>
        <taxon>Magnoliopsida</taxon>
        <taxon>Liliopsida</taxon>
        <taxon>Poales</taxon>
        <taxon>Bromeliaceae</taxon>
        <taxon>Bromelioideae</taxon>
        <taxon>Ananas</taxon>
    </lineage>
</organism>
<dbReference type="EMBL" id="LR862147">
    <property type="protein sequence ID" value="CAD1829446.1"/>
    <property type="molecule type" value="Genomic_DNA"/>
</dbReference>